<evidence type="ECO:0000313" key="3">
    <source>
        <dbReference type="Proteomes" id="UP000504608"/>
    </source>
</evidence>
<dbReference type="GeneID" id="111480716"/>
<gene>
    <name evidence="4" type="primary">LOC111480716</name>
</gene>
<reference evidence="4" key="1">
    <citation type="submission" date="2025-08" db="UniProtKB">
        <authorList>
            <consortium name="RefSeq"/>
        </authorList>
    </citation>
    <scope>IDENTIFICATION</scope>
    <source>
        <tissue evidence="4">Young leaves</tissue>
    </source>
</reference>
<dbReference type="RefSeq" id="XP_022981660.1">
    <property type="nucleotide sequence ID" value="XM_023125892.1"/>
</dbReference>
<feature type="signal peptide" evidence="1">
    <location>
        <begin position="1"/>
        <end position="27"/>
    </location>
</feature>
<evidence type="ECO:0000313" key="4">
    <source>
        <dbReference type="RefSeq" id="XP_022981660.1"/>
    </source>
</evidence>
<proteinExistence type="predicted"/>
<dbReference type="AlphaFoldDB" id="A0A6J1J052"/>
<feature type="chain" id="PRO_5026686595" evidence="1">
    <location>
        <begin position="28"/>
        <end position="112"/>
    </location>
</feature>
<dbReference type="InterPro" id="IPR039307">
    <property type="entry name" value="LORELEI-like"/>
</dbReference>
<keyword evidence="3" id="KW-1185">Reference proteome</keyword>
<dbReference type="InterPro" id="IPR058888">
    <property type="entry name" value="LLG1-like"/>
</dbReference>
<name>A0A6J1J052_CUCMA</name>
<dbReference type="Proteomes" id="UP000504608">
    <property type="component" value="Unplaced"/>
</dbReference>
<accession>A0A6J1J052</accession>
<organism evidence="3 4">
    <name type="scientific">Cucurbita maxima</name>
    <name type="common">Pumpkin</name>
    <name type="synonym">Winter squash</name>
    <dbReference type="NCBI Taxonomy" id="3661"/>
    <lineage>
        <taxon>Eukaryota</taxon>
        <taxon>Viridiplantae</taxon>
        <taxon>Streptophyta</taxon>
        <taxon>Embryophyta</taxon>
        <taxon>Tracheophyta</taxon>
        <taxon>Spermatophyta</taxon>
        <taxon>Magnoliopsida</taxon>
        <taxon>eudicotyledons</taxon>
        <taxon>Gunneridae</taxon>
        <taxon>Pentapetalae</taxon>
        <taxon>rosids</taxon>
        <taxon>fabids</taxon>
        <taxon>Cucurbitales</taxon>
        <taxon>Cucurbitaceae</taxon>
        <taxon>Cucurbiteae</taxon>
        <taxon>Cucurbita</taxon>
    </lineage>
</organism>
<sequence length="112" mass="12368">MNKMESHRCSSLFLLLFLSILFVGAFASGHIFESTILQVQKACPVNFEVANYTIITGKCKGPKYTANICCSALAEFACPYAKYLNDLTNNCASTMFTYINLYGKYPPGPKAN</sequence>
<dbReference type="PANTHER" id="PTHR31533">
    <property type="entry name" value="GPI-ANCHORED PROTEIN LLG1-RELATED-RELATED"/>
    <property type="match status" value="1"/>
</dbReference>
<keyword evidence="1" id="KW-0732">Signal</keyword>
<dbReference type="Pfam" id="PF26578">
    <property type="entry name" value="LLG1"/>
    <property type="match status" value="1"/>
</dbReference>
<evidence type="ECO:0000259" key="2">
    <source>
        <dbReference type="Pfam" id="PF26578"/>
    </source>
</evidence>
<dbReference type="KEGG" id="cmax:111480716"/>
<feature type="domain" description="GPI-anchored protein LLG1-like" evidence="2">
    <location>
        <begin position="45"/>
        <end position="108"/>
    </location>
</feature>
<dbReference type="OrthoDB" id="585255at2759"/>
<evidence type="ECO:0000256" key="1">
    <source>
        <dbReference type="SAM" id="SignalP"/>
    </source>
</evidence>
<protein>
    <submittedName>
        <fullName evidence="4">GPI-anchored protein LLG1-like</fullName>
    </submittedName>
</protein>
<dbReference type="PANTHER" id="PTHR31533:SF2">
    <property type="entry name" value="GPI-ANCHORED PROTEIN LLG1"/>
    <property type="match status" value="1"/>
</dbReference>